<sequence length="623" mass="67854">MALPPISANSIPLLKDKPYLQPTLLVCFARLSNKSANGSSSYQTIVSDSVYKTSGIVSFPDSVDLQPFTLIQVVQFYFIKASSCFRLVISQANVLGVYPEKIDHTTLIMHRFQLDDEPAAPGPAAQAATTPTPHQQYQQQPGYQQQQQQQQQPGGNVSARGRPAGALNAPPQHGAAGGQTYQPIASISRFLNKWTICGRVTVKSPVKHWSRPDGREGQLFSFNLLDSSGEIRCTAFNETAEYLNQVIAVGKVFSVSRCRVVDAKKQFSGLAHNFEISIDNSSDVVEQDSADSSIPQDSMTFVKYSQLPETEKNTNVDVIGVIRRVEAPVEIVSRAKNRTFIKRDVELVNDELISVILTVWGETVEQFSESSIGSIVAVKSARVGDFGGRSLSVGFASSVLFNPNSPAAERLMTWWKTVGEGASFVSISSDGGGSGGGAGSRVPSNLATRPLCALRDEQIGESGPEVVAVKATVTVVKTDGTLLYAACPNTTTCRGNKVISEAPGQFRCPNCNVVHATPAHRFILPLSMADMTGSIWATSFDNTATLLTGTTADHVEELRTAGDMSFVTYFKNFTFREFNFVLRARLDSLNEEMRVRCHINAVEPVNFRNESLKTLELINQYSL</sequence>
<dbReference type="STRING" id="691883.A0A058Z0S0"/>
<feature type="domain" description="OB" evidence="11">
    <location>
        <begin position="194"/>
        <end position="273"/>
    </location>
</feature>
<dbReference type="FunFam" id="2.40.50.140:FF:000064">
    <property type="entry name" value="Replication protein A subunit"/>
    <property type="match status" value="1"/>
</dbReference>
<dbReference type="AlphaFoldDB" id="A0A058Z0S0"/>
<evidence type="ECO:0000256" key="1">
    <source>
        <dbReference type="ARBA" id="ARBA00004123"/>
    </source>
</evidence>
<evidence type="ECO:0000313" key="15">
    <source>
        <dbReference type="Proteomes" id="UP000030693"/>
    </source>
</evidence>
<dbReference type="InterPro" id="IPR047192">
    <property type="entry name" value="Euk_RPA1_DBD_C"/>
</dbReference>
<dbReference type="FunFam" id="2.40.50.140:FF:000041">
    <property type="entry name" value="Replication protein A subunit"/>
    <property type="match status" value="1"/>
</dbReference>
<evidence type="ECO:0000256" key="9">
    <source>
        <dbReference type="RuleBase" id="RU364130"/>
    </source>
</evidence>
<accession>A0A058Z0S0</accession>
<evidence type="ECO:0000256" key="8">
    <source>
        <dbReference type="ARBA" id="ARBA00023242"/>
    </source>
</evidence>
<keyword evidence="5 9" id="KW-0863">Zinc-finger</keyword>
<dbReference type="Pfam" id="PF16900">
    <property type="entry name" value="REPA_OB_2"/>
    <property type="match status" value="1"/>
</dbReference>
<organism evidence="14">
    <name type="scientific">Fonticula alba</name>
    <name type="common">Slime mold</name>
    <dbReference type="NCBI Taxonomy" id="691883"/>
    <lineage>
        <taxon>Eukaryota</taxon>
        <taxon>Rotosphaerida</taxon>
        <taxon>Fonticulaceae</taxon>
        <taxon>Fonticula</taxon>
    </lineage>
</organism>
<dbReference type="OrthoDB" id="1751331at2759"/>
<feature type="domain" description="Replication factor A C-terminal" evidence="12">
    <location>
        <begin position="468"/>
        <end position="611"/>
    </location>
</feature>
<evidence type="ECO:0000256" key="4">
    <source>
        <dbReference type="ARBA" id="ARBA00022723"/>
    </source>
</evidence>
<dbReference type="Pfam" id="PF01336">
    <property type="entry name" value="tRNA_anti-codon"/>
    <property type="match status" value="1"/>
</dbReference>
<dbReference type="InterPro" id="IPR004591">
    <property type="entry name" value="Rfa1"/>
</dbReference>
<evidence type="ECO:0000259" key="13">
    <source>
        <dbReference type="Pfam" id="PF16900"/>
    </source>
</evidence>
<dbReference type="GO" id="GO:0006310">
    <property type="term" value="P:DNA recombination"/>
    <property type="evidence" value="ECO:0007669"/>
    <property type="project" value="InterPro"/>
</dbReference>
<keyword evidence="7 9" id="KW-0238">DNA-binding</keyword>
<dbReference type="SUPFAM" id="SSF81995">
    <property type="entry name" value="beta-sandwich domain of Sec23/24"/>
    <property type="match status" value="1"/>
</dbReference>
<keyword evidence="8 9" id="KW-0539">Nucleus</keyword>
<dbReference type="PANTHER" id="PTHR47165">
    <property type="entry name" value="OS03G0429900 PROTEIN"/>
    <property type="match status" value="1"/>
</dbReference>
<dbReference type="SUPFAM" id="SSF50249">
    <property type="entry name" value="Nucleic acid-binding proteins"/>
    <property type="match status" value="3"/>
</dbReference>
<evidence type="ECO:0000259" key="11">
    <source>
        <dbReference type="Pfam" id="PF01336"/>
    </source>
</evidence>
<comment type="subcellular location">
    <subcellularLocation>
        <location evidence="1 9">Nucleus</location>
    </subcellularLocation>
</comment>
<dbReference type="GO" id="GO:0003677">
    <property type="term" value="F:DNA binding"/>
    <property type="evidence" value="ECO:0007669"/>
    <property type="project" value="UniProtKB-KW"/>
</dbReference>
<dbReference type="CDD" id="cd04474">
    <property type="entry name" value="RPA1_DBD_A"/>
    <property type="match status" value="1"/>
</dbReference>
<dbReference type="RefSeq" id="XP_009498049.1">
    <property type="nucleotide sequence ID" value="XM_009499774.1"/>
</dbReference>
<dbReference type="CDD" id="cd04475">
    <property type="entry name" value="RPA1_DBD_B"/>
    <property type="match status" value="1"/>
</dbReference>
<keyword evidence="6 9" id="KW-0862">Zinc</keyword>
<evidence type="ECO:0000256" key="2">
    <source>
        <dbReference type="ARBA" id="ARBA00005690"/>
    </source>
</evidence>
<dbReference type="GO" id="GO:0006260">
    <property type="term" value="P:DNA replication"/>
    <property type="evidence" value="ECO:0007669"/>
    <property type="project" value="UniProtKB-KW"/>
</dbReference>
<gene>
    <name evidence="14" type="ORF">H696_06009</name>
</gene>
<feature type="domain" description="Replication protein A OB" evidence="13">
    <location>
        <begin position="305"/>
        <end position="401"/>
    </location>
</feature>
<proteinExistence type="inferred from homology"/>
<dbReference type="Pfam" id="PF08646">
    <property type="entry name" value="Rep_fac-A_C"/>
    <property type="match status" value="1"/>
</dbReference>
<comment type="similarity">
    <text evidence="2 9">Belongs to the replication factor A protein 1 family.</text>
</comment>
<dbReference type="Proteomes" id="UP000030693">
    <property type="component" value="Unassembled WGS sequence"/>
</dbReference>
<dbReference type="InterPro" id="IPR004365">
    <property type="entry name" value="NA-bd_OB_tRNA"/>
</dbReference>
<dbReference type="PANTHER" id="PTHR47165:SF4">
    <property type="entry name" value="OS03G0429900 PROTEIN"/>
    <property type="match status" value="1"/>
</dbReference>
<keyword evidence="15" id="KW-1185">Reference proteome</keyword>
<evidence type="ECO:0000256" key="10">
    <source>
        <dbReference type="SAM" id="MobiDB-lite"/>
    </source>
</evidence>
<dbReference type="NCBIfam" id="TIGR00617">
    <property type="entry name" value="rpa1"/>
    <property type="match status" value="1"/>
</dbReference>
<reference evidence="14" key="1">
    <citation type="submission" date="2013-04" db="EMBL/GenBank/DDBJ databases">
        <title>The Genome Sequence of Fonticula alba ATCC 38817.</title>
        <authorList>
            <consortium name="The Broad Institute Genomics Platform"/>
            <person name="Russ C."/>
            <person name="Cuomo C."/>
            <person name="Burger G."/>
            <person name="Gray M.W."/>
            <person name="Holland P.W.H."/>
            <person name="King N."/>
            <person name="Lang F.B.F."/>
            <person name="Roger A.J."/>
            <person name="Ruiz-Trillo I."/>
            <person name="Brown M."/>
            <person name="Walker B."/>
            <person name="Young S."/>
            <person name="Zeng Q."/>
            <person name="Gargeya S."/>
            <person name="Fitzgerald M."/>
            <person name="Haas B."/>
            <person name="Abouelleil A."/>
            <person name="Allen A.W."/>
            <person name="Alvarado L."/>
            <person name="Arachchi H.M."/>
            <person name="Berlin A.M."/>
            <person name="Chapman S.B."/>
            <person name="Gainer-Dewar J."/>
            <person name="Goldberg J."/>
            <person name="Griggs A."/>
            <person name="Gujja S."/>
            <person name="Hansen M."/>
            <person name="Howarth C."/>
            <person name="Imamovic A."/>
            <person name="Ireland A."/>
            <person name="Larimer J."/>
            <person name="McCowan C."/>
            <person name="Murphy C."/>
            <person name="Pearson M."/>
            <person name="Poon T.W."/>
            <person name="Priest M."/>
            <person name="Roberts A."/>
            <person name="Saif S."/>
            <person name="Shea T."/>
            <person name="Sisk P."/>
            <person name="Sykes S."/>
            <person name="Wortman J."/>
            <person name="Nusbaum C."/>
            <person name="Birren B."/>
        </authorList>
    </citation>
    <scope>NUCLEOTIDE SEQUENCE [LARGE SCALE GENOMIC DNA]</scope>
    <source>
        <strain evidence="14">ATCC 38817</strain>
    </source>
</reference>
<name>A0A058Z0S0_FONAL</name>
<dbReference type="InterPro" id="IPR013955">
    <property type="entry name" value="Rep_factor-A_C"/>
</dbReference>
<evidence type="ECO:0000256" key="6">
    <source>
        <dbReference type="ARBA" id="ARBA00022833"/>
    </source>
</evidence>
<dbReference type="FunFam" id="2.40.50.140:FF:000090">
    <property type="entry name" value="Replication protein A subunit"/>
    <property type="match status" value="1"/>
</dbReference>
<dbReference type="GO" id="GO:0006281">
    <property type="term" value="P:DNA repair"/>
    <property type="evidence" value="ECO:0007669"/>
    <property type="project" value="InterPro"/>
</dbReference>
<dbReference type="OMA" id="DQCDAFY"/>
<feature type="compositionally biased region" description="Low complexity" evidence="10">
    <location>
        <begin position="122"/>
        <end position="155"/>
    </location>
</feature>
<dbReference type="GO" id="GO:0005634">
    <property type="term" value="C:nucleus"/>
    <property type="evidence" value="ECO:0007669"/>
    <property type="project" value="UniProtKB-SubCell"/>
</dbReference>
<dbReference type="EMBL" id="KB932217">
    <property type="protein sequence ID" value="KCV67488.1"/>
    <property type="molecule type" value="Genomic_DNA"/>
</dbReference>
<dbReference type="InterPro" id="IPR012340">
    <property type="entry name" value="NA-bd_OB-fold"/>
</dbReference>
<dbReference type="Gene3D" id="2.40.50.140">
    <property type="entry name" value="Nucleic acid-binding proteins"/>
    <property type="match status" value="3"/>
</dbReference>
<dbReference type="GO" id="GO:0008270">
    <property type="term" value="F:zinc ion binding"/>
    <property type="evidence" value="ECO:0007669"/>
    <property type="project" value="UniProtKB-KW"/>
</dbReference>
<dbReference type="InterPro" id="IPR031657">
    <property type="entry name" value="REPA_OB_2"/>
</dbReference>
<dbReference type="eggNOG" id="KOG0851">
    <property type="taxonomic scope" value="Eukaryota"/>
</dbReference>
<evidence type="ECO:0000256" key="3">
    <source>
        <dbReference type="ARBA" id="ARBA00022705"/>
    </source>
</evidence>
<evidence type="ECO:0000259" key="12">
    <source>
        <dbReference type="Pfam" id="PF08646"/>
    </source>
</evidence>
<feature type="region of interest" description="Disordered" evidence="10">
    <location>
        <begin position="118"/>
        <end position="179"/>
    </location>
</feature>
<protein>
    <recommendedName>
        <fullName evidence="9">Replication protein A subunit</fullName>
    </recommendedName>
</protein>
<keyword evidence="4 9" id="KW-0479">Metal-binding</keyword>
<evidence type="ECO:0000256" key="7">
    <source>
        <dbReference type="ARBA" id="ARBA00023125"/>
    </source>
</evidence>
<evidence type="ECO:0000256" key="5">
    <source>
        <dbReference type="ARBA" id="ARBA00022771"/>
    </source>
</evidence>
<evidence type="ECO:0000313" key="14">
    <source>
        <dbReference type="EMBL" id="KCV67488.1"/>
    </source>
</evidence>
<dbReference type="CDD" id="cd04476">
    <property type="entry name" value="RPA1_DBD_C"/>
    <property type="match status" value="1"/>
</dbReference>
<dbReference type="GeneID" id="20530734"/>
<keyword evidence="3 9" id="KW-0235">DNA replication</keyword>